<dbReference type="Proteomes" id="UP000219058">
    <property type="component" value="Unassembled WGS sequence"/>
</dbReference>
<organism evidence="1 2">
    <name type="scientific">Prevotella intermedia</name>
    <dbReference type="NCBI Taxonomy" id="28131"/>
    <lineage>
        <taxon>Bacteria</taxon>
        <taxon>Pseudomonadati</taxon>
        <taxon>Bacteroidota</taxon>
        <taxon>Bacteroidia</taxon>
        <taxon>Bacteroidales</taxon>
        <taxon>Prevotellaceae</taxon>
        <taxon>Prevotella</taxon>
    </lineage>
</organism>
<protein>
    <submittedName>
        <fullName evidence="1">Uncharacterized protein</fullName>
    </submittedName>
</protein>
<proteinExistence type="predicted"/>
<gene>
    <name evidence="1" type="ORF">CLI71_00100</name>
</gene>
<evidence type="ECO:0000313" key="2">
    <source>
        <dbReference type="Proteomes" id="UP000219058"/>
    </source>
</evidence>
<name>A0A2A6EIV3_PREIN</name>
<dbReference type="EMBL" id="NSLY01000001">
    <property type="protein sequence ID" value="PDP61400.1"/>
    <property type="molecule type" value="Genomic_DNA"/>
</dbReference>
<sequence length="75" mass="8490">MARNNDNKMLQAVLLDENLIKFGDYSPSDISTIEQALDSDNYVINAVAQIIKRTGEGASEKELWKEIDKYLIDNV</sequence>
<dbReference type="RefSeq" id="WP_097549241.1">
    <property type="nucleotide sequence ID" value="NZ_NSLY01000001.1"/>
</dbReference>
<evidence type="ECO:0000313" key="1">
    <source>
        <dbReference type="EMBL" id="PDP61400.1"/>
    </source>
</evidence>
<accession>A0A2A6EIV3</accession>
<reference evidence="1 2" key="1">
    <citation type="submission" date="2017-09" db="EMBL/GenBank/DDBJ databases">
        <title>Phase variable restriction modification systems are present in the genome sequences of periodontal pathogens Prevotella intermedia, Tannerella forsythia and Porphyromonas gingivalis.</title>
        <authorList>
            <person name="Haigh R.D."/>
            <person name="Crawford L."/>
            <person name="Ralph J."/>
            <person name="Wanford J."/>
            <person name="Vartoukian S.R."/>
            <person name="Hijazib K."/>
            <person name="Wade W."/>
            <person name="Oggioni M.R."/>
        </authorList>
    </citation>
    <scope>NUCLEOTIDE SEQUENCE [LARGE SCALE GENOMIC DNA]</scope>
    <source>
        <strain evidence="1 2">WW2834</strain>
    </source>
</reference>
<dbReference type="AlphaFoldDB" id="A0A2A6EIV3"/>
<comment type="caution">
    <text evidence="1">The sequence shown here is derived from an EMBL/GenBank/DDBJ whole genome shotgun (WGS) entry which is preliminary data.</text>
</comment>